<proteinExistence type="predicted"/>
<sequence>MFSCRIHGSEALRNGVKSIINLLAGPEDPDPSSESDAPAQQPLPIPSLPSPIPFSDLYSLNIPIDRPVNDSTSLTAARLELGKNFTSALLKPPSEVVSNPSSSPVNTINLIELVEYFCPGVDLQAEVAAMATAKRRKRRDVDDAEANIQHKRRKKGQVANIIQTGRSSKKYVAPMRGRGFNLRPGNQSSGTGLGVGLSTITPGPSLLGVAGGAGGRTDNFRSRPQNTSRPPSLHVDDFTKLEKDVSSEADPSASREAMYTRDGARSSRELELIIIITVLFDISFHQIN</sequence>
<dbReference type="GO" id="GO:0003723">
    <property type="term" value="F:RNA binding"/>
    <property type="evidence" value="ECO:0007669"/>
    <property type="project" value="TreeGrafter"/>
</dbReference>
<dbReference type="AlphaFoldDB" id="A0A0R3TH36"/>
<keyword evidence="3" id="KW-1185">Reference proteome</keyword>
<dbReference type="Proteomes" id="UP000278807">
    <property type="component" value="Unassembled WGS sequence"/>
</dbReference>
<feature type="region of interest" description="Disordered" evidence="1">
    <location>
        <begin position="210"/>
        <end position="262"/>
    </location>
</feature>
<dbReference type="GO" id="GO:0036396">
    <property type="term" value="C:RNA N6-methyladenosine methyltransferase complex"/>
    <property type="evidence" value="ECO:0007669"/>
    <property type="project" value="TreeGrafter"/>
</dbReference>
<evidence type="ECO:0000313" key="3">
    <source>
        <dbReference type="Proteomes" id="UP000278807"/>
    </source>
</evidence>
<reference evidence="4" key="1">
    <citation type="submission" date="2017-02" db="UniProtKB">
        <authorList>
            <consortium name="WormBaseParasite"/>
        </authorList>
    </citation>
    <scope>IDENTIFICATION</scope>
</reference>
<dbReference type="WBParaSite" id="HNAJ_0000637701-mRNA-1">
    <property type="protein sequence ID" value="HNAJ_0000637701-mRNA-1"/>
    <property type="gene ID" value="HNAJ_0000637701"/>
</dbReference>
<organism evidence="4">
    <name type="scientific">Rodentolepis nana</name>
    <name type="common">Dwarf tapeworm</name>
    <name type="synonym">Hymenolepis nana</name>
    <dbReference type="NCBI Taxonomy" id="102285"/>
    <lineage>
        <taxon>Eukaryota</taxon>
        <taxon>Metazoa</taxon>
        <taxon>Spiralia</taxon>
        <taxon>Lophotrochozoa</taxon>
        <taxon>Platyhelminthes</taxon>
        <taxon>Cestoda</taxon>
        <taxon>Eucestoda</taxon>
        <taxon>Cyclophyllidea</taxon>
        <taxon>Hymenolepididae</taxon>
        <taxon>Rodentolepis</taxon>
    </lineage>
</organism>
<reference evidence="2 3" key="2">
    <citation type="submission" date="2018-11" db="EMBL/GenBank/DDBJ databases">
        <authorList>
            <consortium name="Pathogen Informatics"/>
        </authorList>
    </citation>
    <scope>NUCLEOTIDE SEQUENCE [LARGE SCALE GENOMIC DNA]</scope>
</reference>
<feature type="region of interest" description="Disordered" evidence="1">
    <location>
        <begin position="23"/>
        <end position="46"/>
    </location>
</feature>
<dbReference type="EMBL" id="UZAE01006825">
    <property type="protein sequence ID" value="VDO02233.1"/>
    <property type="molecule type" value="Genomic_DNA"/>
</dbReference>
<dbReference type="PANTHER" id="PTHR23185:SF0">
    <property type="entry name" value="PROTEIN VIRILIZER HOMOLOG"/>
    <property type="match status" value="1"/>
</dbReference>
<evidence type="ECO:0000256" key="1">
    <source>
        <dbReference type="SAM" id="MobiDB-lite"/>
    </source>
</evidence>
<dbReference type="PANTHER" id="PTHR23185">
    <property type="entry name" value="PROTEIN VIRILIZER HOMOLOG"/>
    <property type="match status" value="1"/>
</dbReference>
<dbReference type="STRING" id="102285.A0A0R3TH36"/>
<protein>
    <submittedName>
        <fullName evidence="4">WH2 domain-containing protein</fullName>
    </submittedName>
</protein>
<accession>A0A0R3TH36</accession>
<gene>
    <name evidence="2" type="ORF">HNAJ_LOCUS6373</name>
</gene>
<dbReference type="OrthoDB" id="6287340at2759"/>
<evidence type="ECO:0000313" key="4">
    <source>
        <dbReference type="WBParaSite" id="HNAJ_0000637701-mRNA-1"/>
    </source>
</evidence>
<feature type="compositionally biased region" description="Basic and acidic residues" evidence="1">
    <location>
        <begin position="234"/>
        <end position="246"/>
    </location>
</feature>
<dbReference type="InterPro" id="IPR026736">
    <property type="entry name" value="Virilizer"/>
</dbReference>
<name>A0A0R3TH36_RODNA</name>
<evidence type="ECO:0000313" key="2">
    <source>
        <dbReference type="EMBL" id="VDO02233.1"/>
    </source>
</evidence>